<proteinExistence type="predicted"/>
<evidence type="ECO:0000313" key="1">
    <source>
        <dbReference type="EMBL" id="NYF40310.1"/>
    </source>
</evidence>
<dbReference type="Proteomes" id="UP000576393">
    <property type="component" value="Unassembled WGS sequence"/>
</dbReference>
<accession>A0A852UWK7</accession>
<reference evidence="1 2" key="1">
    <citation type="submission" date="2020-07" db="EMBL/GenBank/DDBJ databases">
        <title>Sequencing the genomes of 1000 actinobacteria strains.</title>
        <authorList>
            <person name="Klenk H.-P."/>
        </authorList>
    </citation>
    <scope>NUCLEOTIDE SEQUENCE [LARGE SCALE GENOMIC DNA]</scope>
    <source>
        <strain evidence="1 2">DSM 45763</strain>
    </source>
</reference>
<organism evidence="1 2">
    <name type="scientific">Streptosporangium sandarakinum</name>
    <dbReference type="NCBI Taxonomy" id="1260955"/>
    <lineage>
        <taxon>Bacteria</taxon>
        <taxon>Bacillati</taxon>
        <taxon>Actinomycetota</taxon>
        <taxon>Actinomycetes</taxon>
        <taxon>Streptosporangiales</taxon>
        <taxon>Streptosporangiaceae</taxon>
        <taxon>Streptosporangium</taxon>
    </lineage>
</organism>
<dbReference type="AlphaFoldDB" id="A0A852UWK7"/>
<dbReference type="RefSeq" id="WP_392572457.1">
    <property type="nucleotide sequence ID" value="NZ_JBICSS010000012.1"/>
</dbReference>
<evidence type="ECO:0000313" key="2">
    <source>
        <dbReference type="Proteomes" id="UP000576393"/>
    </source>
</evidence>
<keyword evidence="2" id="KW-1185">Reference proteome</keyword>
<sequence length="77" mass="8343">MIEGDTRAVSRRDVVFGESRFMTEPCLSCEGRGWKYVSFRRALIAGPGGPVASMPRVRDACSACQGIGAFAAEQERS</sequence>
<protein>
    <submittedName>
        <fullName evidence="1">Uncharacterized protein</fullName>
    </submittedName>
</protein>
<gene>
    <name evidence="1" type="ORF">HDA43_002469</name>
</gene>
<name>A0A852UWK7_9ACTN</name>
<comment type="caution">
    <text evidence="1">The sequence shown here is derived from an EMBL/GenBank/DDBJ whole genome shotgun (WGS) entry which is preliminary data.</text>
</comment>
<dbReference type="EMBL" id="JACCCO010000001">
    <property type="protein sequence ID" value="NYF40310.1"/>
    <property type="molecule type" value="Genomic_DNA"/>
</dbReference>